<proteinExistence type="predicted"/>
<dbReference type="OrthoDB" id="1145245at2"/>
<keyword evidence="2" id="KW-1185">Reference proteome</keyword>
<evidence type="ECO:0000313" key="2">
    <source>
        <dbReference type="Proteomes" id="UP000239532"/>
    </source>
</evidence>
<dbReference type="EMBL" id="MQUC01000003">
    <property type="protein sequence ID" value="PRP66167.1"/>
    <property type="molecule type" value="Genomic_DNA"/>
</dbReference>
<protein>
    <submittedName>
        <fullName evidence="1">Uncharacterized protein</fullName>
    </submittedName>
</protein>
<reference evidence="1 2" key="1">
    <citation type="submission" date="2016-11" db="EMBL/GenBank/DDBJ databases">
        <title>Trade-off between light-utilization and light-protection in marine flavobacteria.</title>
        <authorList>
            <person name="Kumagai Y."/>
        </authorList>
    </citation>
    <scope>NUCLEOTIDE SEQUENCE [LARGE SCALE GENOMIC DNA]</scope>
    <source>
        <strain evidence="1 2">JCM 17109</strain>
    </source>
</reference>
<comment type="caution">
    <text evidence="1">The sequence shown here is derived from an EMBL/GenBank/DDBJ whole genome shotgun (WGS) entry which is preliminary data.</text>
</comment>
<sequence length="169" mass="19839">MPTFDFPATYSIDKVFEIINDYTQQDCFDVFHFNYDIGNIVIQSVALEFCYEFPPAAHWKTLRLETFGSEVILDQRKIDKTEIFSKSKEFFEENTDVKAHFFIVFKSHDGITANELREILSTIIICYTAYIENEFERKFQLAISKANQSQLDEFKSNNSLRLCSMSFLL</sequence>
<dbReference type="AlphaFoldDB" id="A0A2S9WRQ1"/>
<organism evidence="1 2">
    <name type="scientific">Nonlabens agnitus</name>
    <dbReference type="NCBI Taxonomy" id="870484"/>
    <lineage>
        <taxon>Bacteria</taxon>
        <taxon>Pseudomonadati</taxon>
        <taxon>Bacteroidota</taxon>
        <taxon>Flavobacteriia</taxon>
        <taxon>Flavobacteriales</taxon>
        <taxon>Flavobacteriaceae</taxon>
        <taxon>Nonlabens</taxon>
    </lineage>
</organism>
<name>A0A2S9WRQ1_9FLAO</name>
<dbReference type="Proteomes" id="UP000239532">
    <property type="component" value="Unassembled WGS sequence"/>
</dbReference>
<evidence type="ECO:0000313" key="1">
    <source>
        <dbReference type="EMBL" id="PRP66167.1"/>
    </source>
</evidence>
<dbReference type="RefSeq" id="WP_105982007.1">
    <property type="nucleotide sequence ID" value="NZ_MQUC01000003.1"/>
</dbReference>
<accession>A0A2S9WRQ1</accession>
<gene>
    <name evidence="1" type="ORF">BST86_03210</name>
</gene>